<dbReference type="SUPFAM" id="SSF55729">
    <property type="entry name" value="Acyl-CoA N-acyltransferases (Nat)"/>
    <property type="match status" value="2"/>
</dbReference>
<comment type="caution">
    <text evidence="4">The sequence shown here is derived from an EMBL/GenBank/DDBJ whole genome shotgun (WGS) entry which is preliminary data.</text>
</comment>
<proteinExistence type="predicted"/>
<dbReference type="InterPro" id="IPR016181">
    <property type="entry name" value="Acyl_CoA_acyltransferase"/>
</dbReference>
<feature type="domain" description="N-acetyltransferase" evidence="3">
    <location>
        <begin position="16"/>
        <end position="166"/>
    </location>
</feature>
<evidence type="ECO:0000259" key="3">
    <source>
        <dbReference type="PROSITE" id="PS51186"/>
    </source>
</evidence>
<keyword evidence="1" id="KW-0808">Transferase</keyword>
<accession>A0ABX1F996</accession>
<dbReference type="EMBL" id="VSRL01000002">
    <property type="protein sequence ID" value="NKE55434.1"/>
    <property type="molecule type" value="Genomic_DNA"/>
</dbReference>
<sequence length="332" mass="36566">MGVSVKKFDPAHASEAELRAFHEVMSARYADDRPKWTAPTYEEVLFRLRTPFQGLGPSHRWSAGLDGEIAGFAELLVPDNWEHVALLEIIVHPQARCRGVGSAVLHSLLPEIEAHGRTQVEGWQITRGSAGARWAANRGFRTINANILQNLTFAEVDSTLWDVPAPPGYRLVQWTSRTPDDLLSAYSAARNAIHDAPTGEQTVPSPQWTPERTREAEDEYLERGAEQRVVVAVHEASGAVAGMTELELHSERPRRAFQQETSVVPAHRGRGLGRSMKAHMIRWVRSEKPELSEIATGTAAANAHMARINHSIGYVTIGDMIAVSAATAEVRA</sequence>
<dbReference type="InterPro" id="IPR000182">
    <property type="entry name" value="GNAT_dom"/>
</dbReference>
<evidence type="ECO:0000256" key="2">
    <source>
        <dbReference type="ARBA" id="ARBA00023315"/>
    </source>
</evidence>
<dbReference type="Proteomes" id="UP001515943">
    <property type="component" value="Unassembled WGS sequence"/>
</dbReference>
<gene>
    <name evidence="4" type="ORF">FXN61_00765</name>
</gene>
<dbReference type="Gene3D" id="3.40.630.30">
    <property type="match status" value="1"/>
</dbReference>
<keyword evidence="5" id="KW-1185">Reference proteome</keyword>
<keyword evidence="2" id="KW-0012">Acyltransferase</keyword>
<dbReference type="PANTHER" id="PTHR43877">
    <property type="entry name" value="AMINOALKYLPHOSPHONATE N-ACETYLTRANSFERASE-RELATED-RELATED"/>
    <property type="match status" value="1"/>
</dbReference>
<dbReference type="InterPro" id="IPR050832">
    <property type="entry name" value="Bact_Acetyltransf"/>
</dbReference>
<organism evidence="4 5">
    <name type="scientific">Lentzea indica</name>
    <dbReference type="NCBI Taxonomy" id="2604800"/>
    <lineage>
        <taxon>Bacteria</taxon>
        <taxon>Bacillati</taxon>
        <taxon>Actinomycetota</taxon>
        <taxon>Actinomycetes</taxon>
        <taxon>Pseudonocardiales</taxon>
        <taxon>Pseudonocardiaceae</taxon>
        <taxon>Lentzea</taxon>
    </lineage>
</organism>
<dbReference type="RefSeq" id="WP_167969302.1">
    <property type="nucleotide sequence ID" value="NZ_VSRL01000002.1"/>
</dbReference>
<evidence type="ECO:0000256" key="1">
    <source>
        <dbReference type="ARBA" id="ARBA00022679"/>
    </source>
</evidence>
<feature type="domain" description="N-acetyltransferase" evidence="3">
    <location>
        <begin position="191"/>
        <end position="332"/>
    </location>
</feature>
<dbReference type="Pfam" id="PF00583">
    <property type="entry name" value="Acetyltransf_1"/>
    <property type="match status" value="2"/>
</dbReference>
<evidence type="ECO:0000313" key="4">
    <source>
        <dbReference type="EMBL" id="NKE55434.1"/>
    </source>
</evidence>
<dbReference type="PROSITE" id="PS51186">
    <property type="entry name" value="GNAT"/>
    <property type="match status" value="2"/>
</dbReference>
<dbReference type="CDD" id="cd04301">
    <property type="entry name" value="NAT_SF"/>
    <property type="match status" value="2"/>
</dbReference>
<evidence type="ECO:0000313" key="5">
    <source>
        <dbReference type="Proteomes" id="UP001515943"/>
    </source>
</evidence>
<reference evidence="4 5" key="1">
    <citation type="submission" date="2019-08" db="EMBL/GenBank/DDBJ databases">
        <title>Lentzea from Indian Himalayas.</title>
        <authorList>
            <person name="Mandal S."/>
            <person name="Mallick Gupta A."/>
            <person name="Maiti P.K."/>
            <person name="Sarkar J."/>
            <person name="Mandal S."/>
        </authorList>
    </citation>
    <scope>NUCLEOTIDE SEQUENCE [LARGE SCALE GENOMIC DNA]</scope>
    <source>
        <strain evidence="4 5">PSKA42</strain>
    </source>
</reference>
<protein>
    <submittedName>
        <fullName evidence="4">GNAT family N-acetyltransferase</fullName>
    </submittedName>
</protein>
<name>A0ABX1F996_9PSEU</name>